<evidence type="ECO:0000313" key="3">
    <source>
        <dbReference type="Proteomes" id="UP000799424"/>
    </source>
</evidence>
<dbReference type="AlphaFoldDB" id="A0A6A7A6Y8"/>
<feature type="chain" id="PRO_5025492565" evidence="1">
    <location>
        <begin position="19"/>
        <end position="121"/>
    </location>
</feature>
<evidence type="ECO:0000313" key="2">
    <source>
        <dbReference type="EMBL" id="KAF2828946.1"/>
    </source>
</evidence>
<feature type="signal peptide" evidence="1">
    <location>
        <begin position="1"/>
        <end position="18"/>
    </location>
</feature>
<evidence type="ECO:0000256" key="1">
    <source>
        <dbReference type="SAM" id="SignalP"/>
    </source>
</evidence>
<keyword evidence="3" id="KW-1185">Reference proteome</keyword>
<keyword evidence="1" id="KW-0732">Signal</keyword>
<proteinExistence type="predicted"/>
<dbReference type="EMBL" id="MU006221">
    <property type="protein sequence ID" value="KAF2828946.1"/>
    <property type="molecule type" value="Genomic_DNA"/>
</dbReference>
<reference evidence="2" key="1">
    <citation type="journal article" date="2020" name="Stud. Mycol.">
        <title>101 Dothideomycetes genomes: a test case for predicting lifestyles and emergence of pathogens.</title>
        <authorList>
            <person name="Haridas S."/>
            <person name="Albert R."/>
            <person name="Binder M."/>
            <person name="Bloem J."/>
            <person name="Labutti K."/>
            <person name="Salamov A."/>
            <person name="Andreopoulos B."/>
            <person name="Baker S."/>
            <person name="Barry K."/>
            <person name="Bills G."/>
            <person name="Bluhm B."/>
            <person name="Cannon C."/>
            <person name="Castanera R."/>
            <person name="Culley D."/>
            <person name="Daum C."/>
            <person name="Ezra D."/>
            <person name="Gonzalez J."/>
            <person name="Henrissat B."/>
            <person name="Kuo A."/>
            <person name="Liang C."/>
            <person name="Lipzen A."/>
            <person name="Lutzoni F."/>
            <person name="Magnuson J."/>
            <person name="Mondo S."/>
            <person name="Nolan M."/>
            <person name="Ohm R."/>
            <person name="Pangilinan J."/>
            <person name="Park H.-J."/>
            <person name="Ramirez L."/>
            <person name="Alfaro M."/>
            <person name="Sun H."/>
            <person name="Tritt A."/>
            <person name="Yoshinaga Y."/>
            <person name="Zwiers L.-H."/>
            <person name="Turgeon B."/>
            <person name="Goodwin S."/>
            <person name="Spatafora J."/>
            <person name="Crous P."/>
            <person name="Grigoriev I."/>
        </authorList>
    </citation>
    <scope>NUCLEOTIDE SEQUENCE</scope>
    <source>
        <strain evidence="2">CBS 113818</strain>
    </source>
</reference>
<sequence length="121" mass="13149">MFAHALAFLALLAPLVVSSSLLPNLFTCLKPKPVADRGVYICQGSNFAQDCGFHPVRQFISQKESMKFHSIGPDLGVYCIFYTEADGKGAALVVNGVKEFRCPGHSNIQELKWGSVGCWVG</sequence>
<dbReference type="Proteomes" id="UP000799424">
    <property type="component" value="Unassembled WGS sequence"/>
</dbReference>
<organism evidence="2 3">
    <name type="scientific">Ophiobolus disseminans</name>
    <dbReference type="NCBI Taxonomy" id="1469910"/>
    <lineage>
        <taxon>Eukaryota</taxon>
        <taxon>Fungi</taxon>
        <taxon>Dikarya</taxon>
        <taxon>Ascomycota</taxon>
        <taxon>Pezizomycotina</taxon>
        <taxon>Dothideomycetes</taxon>
        <taxon>Pleosporomycetidae</taxon>
        <taxon>Pleosporales</taxon>
        <taxon>Pleosporineae</taxon>
        <taxon>Phaeosphaeriaceae</taxon>
        <taxon>Ophiobolus</taxon>
    </lineage>
</organism>
<protein>
    <submittedName>
        <fullName evidence="2">Uncharacterized protein</fullName>
    </submittedName>
</protein>
<accession>A0A6A7A6Y8</accession>
<gene>
    <name evidence="2" type="ORF">CC86DRAFT_453711</name>
</gene>
<name>A0A6A7A6Y8_9PLEO</name>